<feature type="domain" description="RNase III" evidence="11">
    <location>
        <begin position="4"/>
        <end position="132"/>
    </location>
</feature>
<keyword evidence="13" id="KW-1185">Reference proteome</keyword>
<reference evidence="12" key="1">
    <citation type="submission" date="2021-08" db="EMBL/GenBank/DDBJ databases">
        <title>Genome of a novel bacterium of the phylum Verrucomicrobia, Oleiharenicola sp. KSB-15.</title>
        <authorList>
            <person name="Chung J.-H."/>
            <person name="Ahn J.-H."/>
            <person name="Yoon Y."/>
            <person name="Kim D.-Y."/>
            <person name="An S.-H."/>
            <person name="Park I."/>
            <person name="Yeon J."/>
        </authorList>
    </citation>
    <scope>NUCLEOTIDE SEQUENCE</scope>
    <source>
        <strain evidence="12">KSB-15</strain>
    </source>
</reference>
<keyword evidence="4 9" id="KW-0507">mRNA processing</keyword>
<evidence type="ECO:0000313" key="12">
    <source>
        <dbReference type="EMBL" id="QYM80377.1"/>
    </source>
</evidence>
<comment type="catalytic activity">
    <reaction evidence="1 9">
        <text>Endonucleolytic cleavage to 5'-phosphomonoester.</text>
        <dbReference type="EC" id="3.1.26.3"/>
    </reaction>
</comment>
<dbReference type="EC" id="3.1.26.3" evidence="9"/>
<dbReference type="InterPro" id="IPR014720">
    <property type="entry name" value="dsRBD_dom"/>
</dbReference>
<keyword evidence="6 9" id="KW-0255">Endonuclease</keyword>
<feature type="binding site" evidence="9">
    <location>
        <position position="118"/>
    </location>
    <ligand>
        <name>Mg(2+)</name>
        <dbReference type="ChEBI" id="CHEBI:18420"/>
    </ligand>
</feature>
<dbReference type="SMART" id="SM00535">
    <property type="entry name" value="RIBOc"/>
    <property type="match status" value="1"/>
</dbReference>
<name>A0A8F9XHL6_9BACT</name>
<feature type="active site" evidence="9">
    <location>
        <position position="49"/>
    </location>
</feature>
<comment type="subunit">
    <text evidence="9">Homodimer.</text>
</comment>
<keyword evidence="5 9" id="KW-0540">Nuclease</keyword>
<dbReference type="PROSITE" id="PS50142">
    <property type="entry name" value="RNASE_3_2"/>
    <property type="match status" value="1"/>
</dbReference>
<accession>A0A8F9XHL6</accession>
<gene>
    <name evidence="9 12" type="primary">rnc</name>
    <name evidence="12" type="ORF">K0B96_07155</name>
</gene>
<dbReference type="Pfam" id="PF14622">
    <property type="entry name" value="Ribonucleas_3_3"/>
    <property type="match status" value="1"/>
</dbReference>
<dbReference type="InterPro" id="IPR036389">
    <property type="entry name" value="RNase_III_sf"/>
</dbReference>
<evidence type="ECO:0000256" key="5">
    <source>
        <dbReference type="ARBA" id="ARBA00022722"/>
    </source>
</evidence>
<comment type="function">
    <text evidence="9">Digests double-stranded RNA. Involved in the processing of primary rRNA transcript to yield the immediate precursors to the large and small rRNAs (23S and 16S). Processes some mRNAs, and tRNAs when they are encoded in the rRNA operon. Processes pre-crRNA and tracrRNA of type II CRISPR loci if present in the organism.</text>
</comment>
<dbReference type="InterPro" id="IPR011907">
    <property type="entry name" value="RNase_III"/>
</dbReference>
<dbReference type="Proteomes" id="UP000825051">
    <property type="component" value="Chromosome"/>
</dbReference>
<dbReference type="GO" id="GO:0006397">
    <property type="term" value="P:mRNA processing"/>
    <property type="evidence" value="ECO:0007669"/>
    <property type="project" value="UniProtKB-UniRule"/>
</dbReference>
<dbReference type="GO" id="GO:0005737">
    <property type="term" value="C:cytoplasm"/>
    <property type="evidence" value="ECO:0007669"/>
    <property type="project" value="UniProtKB-SubCell"/>
</dbReference>
<dbReference type="RefSeq" id="WP_220165484.1">
    <property type="nucleotide sequence ID" value="NZ_CP080507.1"/>
</dbReference>
<dbReference type="HAMAP" id="MF_00104">
    <property type="entry name" value="RNase_III"/>
    <property type="match status" value="1"/>
</dbReference>
<evidence type="ECO:0000256" key="3">
    <source>
        <dbReference type="ARBA" id="ARBA00022552"/>
    </source>
</evidence>
<keyword evidence="9" id="KW-0699">rRNA-binding</keyword>
<evidence type="ECO:0000256" key="6">
    <source>
        <dbReference type="ARBA" id="ARBA00022759"/>
    </source>
</evidence>
<evidence type="ECO:0000259" key="10">
    <source>
        <dbReference type="PROSITE" id="PS50137"/>
    </source>
</evidence>
<evidence type="ECO:0000256" key="1">
    <source>
        <dbReference type="ARBA" id="ARBA00000109"/>
    </source>
</evidence>
<dbReference type="GO" id="GO:0008033">
    <property type="term" value="P:tRNA processing"/>
    <property type="evidence" value="ECO:0007669"/>
    <property type="project" value="UniProtKB-KW"/>
</dbReference>
<dbReference type="GO" id="GO:0019843">
    <property type="term" value="F:rRNA binding"/>
    <property type="evidence" value="ECO:0007669"/>
    <property type="project" value="UniProtKB-KW"/>
</dbReference>
<dbReference type="InterPro" id="IPR000999">
    <property type="entry name" value="RNase_III_dom"/>
</dbReference>
<keyword evidence="9" id="KW-0963">Cytoplasm</keyword>
<dbReference type="CDD" id="cd00593">
    <property type="entry name" value="RIBOc"/>
    <property type="match status" value="1"/>
</dbReference>
<comment type="cofactor">
    <cofactor evidence="9">
        <name>Mg(2+)</name>
        <dbReference type="ChEBI" id="CHEBI:18420"/>
    </cofactor>
</comment>
<dbReference type="KEGG" id="ole:K0B96_07155"/>
<keyword evidence="7 9" id="KW-0378">Hydrolase</keyword>
<keyword evidence="9" id="KW-0819">tRNA processing</keyword>
<dbReference type="GO" id="GO:0006364">
    <property type="term" value="P:rRNA processing"/>
    <property type="evidence" value="ECO:0007669"/>
    <property type="project" value="UniProtKB-UniRule"/>
</dbReference>
<dbReference type="SUPFAM" id="SSF69065">
    <property type="entry name" value="RNase III domain-like"/>
    <property type="match status" value="1"/>
</dbReference>
<organism evidence="12 13">
    <name type="scientific">Horticoccus luteus</name>
    <dbReference type="NCBI Taxonomy" id="2862869"/>
    <lineage>
        <taxon>Bacteria</taxon>
        <taxon>Pseudomonadati</taxon>
        <taxon>Verrucomicrobiota</taxon>
        <taxon>Opitutia</taxon>
        <taxon>Opitutales</taxon>
        <taxon>Opitutaceae</taxon>
        <taxon>Horticoccus</taxon>
    </lineage>
</organism>
<keyword evidence="3 9" id="KW-0698">rRNA processing</keyword>
<comment type="similarity">
    <text evidence="2">Belongs to the ribonuclease III family.</text>
</comment>
<dbReference type="PANTHER" id="PTHR11207:SF0">
    <property type="entry name" value="RIBONUCLEASE 3"/>
    <property type="match status" value="1"/>
</dbReference>
<evidence type="ECO:0000259" key="11">
    <source>
        <dbReference type="PROSITE" id="PS50142"/>
    </source>
</evidence>
<evidence type="ECO:0000256" key="7">
    <source>
        <dbReference type="ARBA" id="ARBA00022801"/>
    </source>
</evidence>
<feature type="binding site" evidence="9">
    <location>
        <position position="45"/>
    </location>
    <ligand>
        <name>Mg(2+)</name>
        <dbReference type="ChEBI" id="CHEBI:18420"/>
    </ligand>
</feature>
<evidence type="ECO:0000256" key="2">
    <source>
        <dbReference type="ARBA" id="ARBA00010183"/>
    </source>
</evidence>
<dbReference type="GO" id="GO:0010468">
    <property type="term" value="P:regulation of gene expression"/>
    <property type="evidence" value="ECO:0007669"/>
    <property type="project" value="TreeGrafter"/>
</dbReference>
<proteinExistence type="inferred from homology"/>
<dbReference type="AlphaFoldDB" id="A0A8F9XHL6"/>
<dbReference type="SUPFAM" id="SSF54768">
    <property type="entry name" value="dsRNA-binding domain-like"/>
    <property type="match status" value="1"/>
</dbReference>
<dbReference type="NCBIfam" id="TIGR02191">
    <property type="entry name" value="RNaseIII"/>
    <property type="match status" value="1"/>
</dbReference>
<evidence type="ECO:0000256" key="9">
    <source>
        <dbReference type="HAMAP-Rule" id="MF_00104"/>
    </source>
</evidence>
<dbReference type="Gene3D" id="3.30.160.20">
    <property type="match status" value="1"/>
</dbReference>
<dbReference type="PROSITE" id="PS50137">
    <property type="entry name" value="DS_RBD"/>
    <property type="match status" value="1"/>
</dbReference>
<dbReference type="GO" id="GO:0004525">
    <property type="term" value="F:ribonuclease III activity"/>
    <property type="evidence" value="ECO:0007669"/>
    <property type="project" value="UniProtKB-UniRule"/>
</dbReference>
<dbReference type="GO" id="GO:0046872">
    <property type="term" value="F:metal ion binding"/>
    <property type="evidence" value="ECO:0007669"/>
    <property type="project" value="UniProtKB-KW"/>
</dbReference>
<evidence type="ECO:0000256" key="4">
    <source>
        <dbReference type="ARBA" id="ARBA00022664"/>
    </source>
</evidence>
<dbReference type="GO" id="GO:0003725">
    <property type="term" value="F:double-stranded RNA binding"/>
    <property type="evidence" value="ECO:0007669"/>
    <property type="project" value="TreeGrafter"/>
</dbReference>
<evidence type="ECO:0000313" key="13">
    <source>
        <dbReference type="Proteomes" id="UP000825051"/>
    </source>
</evidence>
<keyword evidence="9" id="KW-0460">Magnesium</keyword>
<dbReference type="CDD" id="cd10845">
    <property type="entry name" value="DSRM_RNAse_III_family"/>
    <property type="match status" value="1"/>
</dbReference>
<dbReference type="Pfam" id="PF00035">
    <property type="entry name" value="dsrm"/>
    <property type="match status" value="1"/>
</dbReference>
<evidence type="ECO:0000256" key="8">
    <source>
        <dbReference type="ARBA" id="ARBA00022884"/>
    </source>
</evidence>
<feature type="domain" description="DRBM" evidence="10">
    <location>
        <begin position="159"/>
        <end position="229"/>
    </location>
</feature>
<feature type="active site" evidence="9">
    <location>
        <position position="121"/>
    </location>
</feature>
<dbReference type="PROSITE" id="PS00517">
    <property type="entry name" value="RNASE_3_1"/>
    <property type="match status" value="1"/>
</dbReference>
<sequence>MSTALSFQRRIGYTFRNVDLLERALTHPSWLQDHPEAADSNQRLEFLGDAVLDLIIAEAIFHADTTAREGDLTQRRKRLIEGRFLSQLALEIGLDAALHLSASEESTGGRHKSAALEDAFEALVAAIFLDAGLEETRRVVLGLYGPLERRLASTMTVDNPKGRLQERVQPEHGNNALHYEVVRTEGADHARAFEVTVSLHGQELGTGRGSSKKAAEAAAAAAALLTLDRLP</sequence>
<dbReference type="EMBL" id="CP080507">
    <property type="protein sequence ID" value="QYM80377.1"/>
    <property type="molecule type" value="Genomic_DNA"/>
</dbReference>
<dbReference type="SMART" id="SM00358">
    <property type="entry name" value="DSRM"/>
    <property type="match status" value="1"/>
</dbReference>
<comment type="subcellular location">
    <subcellularLocation>
        <location evidence="9">Cytoplasm</location>
    </subcellularLocation>
</comment>
<dbReference type="Gene3D" id="1.10.1520.10">
    <property type="entry name" value="Ribonuclease III domain"/>
    <property type="match status" value="1"/>
</dbReference>
<protein>
    <recommendedName>
        <fullName evidence="9">Ribonuclease 3</fullName>
        <ecNumber evidence="9">3.1.26.3</ecNumber>
    </recommendedName>
    <alternativeName>
        <fullName evidence="9">Ribonuclease III</fullName>
        <shortName evidence="9">RNase III</shortName>
    </alternativeName>
</protein>
<feature type="binding site" evidence="9">
    <location>
        <position position="121"/>
    </location>
    <ligand>
        <name>Mg(2+)</name>
        <dbReference type="ChEBI" id="CHEBI:18420"/>
    </ligand>
</feature>
<keyword evidence="8 9" id="KW-0694">RNA-binding</keyword>
<dbReference type="PANTHER" id="PTHR11207">
    <property type="entry name" value="RIBONUCLEASE III"/>
    <property type="match status" value="1"/>
</dbReference>
<dbReference type="FunFam" id="1.10.1520.10:FF:000001">
    <property type="entry name" value="Ribonuclease 3"/>
    <property type="match status" value="1"/>
</dbReference>
<keyword evidence="9" id="KW-0479">Metal-binding</keyword>